<reference evidence="1 2" key="1">
    <citation type="submission" date="2018-09" db="EMBL/GenBank/DDBJ databases">
        <title>Draft genome sequences of Legionella taurinensis isolated from water samples.</title>
        <authorList>
            <person name="Chakeri A."/>
            <person name="Allerberger F."/>
            <person name="Kundi M."/>
            <person name="Ruppitsch W."/>
            <person name="Schmid D."/>
        </authorList>
    </citation>
    <scope>NUCLEOTIDE SEQUENCE [LARGE SCALE GENOMIC DNA]</scope>
    <source>
        <strain evidence="1 2">4570-18-6</strain>
    </source>
</reference>
<dbReference type="PANTHER" id="PTHR24121:SF21">
    <property type="entry name" value="ANKYRIN REPEAT FAMILY PROTEIN"/>
    <property type="match status" value="1"/>
</dbReference>
<accession>A0A3A5LAP6</accession>
<name>A0A3A5LAP6_9GAMM</name>
<dbReference type="Proteomes" id="UP000270757">
    <property type="component" value="Unassembled WGS sequence"/>
</dbReference>
<organism evidence="1 2">
    <name type="scientific">Legionella taurinensis</name>
    <dbReference type="NCBI Taxonomy" id="70611"/>
    <lineage>
        <taxon>Bacteria</taxon>
        <taxon>Pseudomonadati</taxon>
        <taxon>Pseudomonadota</taxon>
        <taxon>Gammaproteobacteria</taxon>
        <taxon>Legionellales</taxon>
        <taxon>Legionellaceae</taxon>
        <taxon>Legionella</taxon>
    </lineage>
</organism>
<dbReference type="InterPro" id="IPR002110">
    <property type="entry name" value="Ankyrin_rpt"/>
</dbReference>
<protein>
    <submittedName>
        <fullName evidence="1">Ankyrin repeat domain-containing protein</fullName>
    </submittedName>
</protein>
<dbReference type="GeneID" id="48946434"/>
<gene>
    <name evidence="1" type="ORF">D6J04_08820</name>
</gene>
<dbReference type="RefSeq" id="WP_115300446.1">
    <property type="nucleotide sequence ID" value="NZ_CAAAIR010000009.1"/>
</dbReference>
<dbReference type="SUPFAM" id="SSF48403">
    <property type="entry name" value="Ankyrin repeat"/>
    <property type="match status" value="1"/>
</dbReference>
<comment type="caution">
    <text evidence="1">The sequence shown here is derived from an EMBL/GenBank/DDBJ whole genome shotgun (WGS) entry which is preliminary data.</text>
</comment>
<dbReference type="Gene3D" id="1.25.40.20">
    <property type="entry name" value="Ankyrin repeat-containing domain"/>
    <property type="match status" value="1"/>
</dbReference>
<evidence type="ECO:0000313" key="2">
    <source>
        <dbReference type="Proteomes" id="UP000270757"/>
    </source>
</evidence>
<sequence length="446" mass="50508">MPPDTIDYREKLIQNGIKRNLIPPALTNDQCQVLFNKLKFFRISWIGETWQLLAILGDEATYKNVDRKDSYDLNMAHYAVLSGDLQRLNQVLAQRPTLFYQFDAEKRGAAHYAALSGNLVVLQWIKDNKPALLNTIDKAGWTIAHYAAHSGNPKVLRWIKKNHLEALLMDKNARDTFLIAAAHSGNGEQLNLALALCGNPSEINFSRLTAENATALSTLREALQSNYTLTSVVYPYFSELMDEIEKLLEKNEVIILRLNKLSDDFTVLCQQDKTGARTCPLSKDALLALFTTAAQAISPRIPEKDIKAQFYKIYNNSIPLKHDAALAAKGKILDFKIKSETLTGFRVCFINKKVAQLKRHAMSDLKALILKADTFTENDLRQWYLEHQESVNRQTNTLTGFFFKTRETASRALVRNICKDFGFDEQRITANPENDHSGKEAIAVVR</sequence>
<dbReference type="InterPro" id="IPR036770">
    <property type="entry name" value="Ankyrin_rpt-contain_sf"/>
</dbReference>
<dbReference type="PANTHER" id="PTHR24121">
    <property type="entry name" value="NO MECHANORECEPTOR POTENTIAL C, ISOFORM D-RELATED"/>
    <property type="match status" value="1"/>
</dbReference>
<dbReference type="EMBL" id="QZWB01000008">
    <property type="protein sequence ID" value="RJT46633.1"/>
    <property type="molecule type" value="Genomic_DNA"/>
</dbReference>
<proteinExistence type="predicted"/>
<dbReference type="AlphaFoldDB" id="A0A3A5LAP6"/>
<evidence type="ECO:0000313" key="1">
    <source>
        <dbReference type="EMBL" id="RJT46633.1"/>
    </source>
</evidence>
<dbReference type="Pfam" id="PF13637">
    <property type="entry name" value="Ank_4"/>
    <property type="match status" value="1"/>
</dbReference>